<reference evidence="3" key="1">
    <citation type="journal article" date="2019" name="Int. J. Syst. Evol. Microbiol.">
        <title>The Global Catalogue of Microorganisms (GCM) 10K type strain sequencing project: providing services to taxonomists for standard genome sequencing and annotation.</title>
        <authorList>
            <consortium name="The Broad Institute Genomics Platform"/>
            <consortium name="The Broad Institute Genome Sequencing Center for Infectious Disease"/>
            <person name="Wu L."/>
            <person name="Ma J."/>
        </authorList>
    </citation>
    <scope>NUCLEOTIDE SEQUENCE [LARGE SCALE GENOMIC DNA]</scope>
    <source>
        <strain evidence="3">NBRC 107715</strain>
    </source>
</reference>
<name>A0ABQ6DUR2_9HYPH</name>
<keyword evidence="3" id="KW-1185">Reference proteome</keyword>
<evidence type="ECO:0000313" key="3">
    <source>
        <dbReference type="Proteomes" id="UP001156856"/>
    </source>
</evidence>
<comment type="caution">
    <text evidence="2">The sequence shown here is derived from an EMBL/GenBank/DDBJ whole genome shotgun (WGS) entry which is preliminary data.</text>
</comment>
<feature type="compositionally biased region" description="Basic and acidic residues" evidence="1">
    <location>
        <begin position="37"/>
        <end position="59"/>
    </location>
</feature>
<feature type="region of interest" description="Disordered" evidence="1">
    <location>
        <begin position="24"/>
        <end position="59"/>
    </location>
</feature>
<proteinExistence type="predicted"/>
<evidence type="ECO:0000256" key="1">
    <source>
        <dbReference type="SAM" id="MobiDB-lite"/>
    </source>
</evidence>
<protein>
    <submittedName>
        <fullName evidence="2">Uncharacterized protein</fullName>
    </submittedName>
</protein>
<evidence type="ECO:0000313" key="2">
    <source>
        <dbReference type="EMBL" id="GLS67853.1"/>
    </source>
</evidence>
<gene>
    <name evidence="2" type="ORF">GCM10007888_62380</name>
</gene>
<accession>A0ABQ6DUR2</accession>
<organism evidence="2 3">
    <name type="scientific">Methylobacterium oxalidis</name>
    <dbReference type="NCBI Taxonomy" id="944322"/>
    <lineage>
        <taxon>Bacteria</taxon>
        <taxon>Pseudomonadati</taxon>
        <taxon>Pseudomonadota</taxon>
        <taxon>Alphaproteobacteria</taxon>
        <taxon>Hyphomicrobiales</taxon>
        <taxon>Methylobacteriaceae</taxon>
        <taxon>Methylobacterium</taxon>
    </lineage>
</organism>
<dbReference type="EMBL" id="BSPK01000117">
    <property type="protein sequence ID" value="GLS67853.1"/>
    <property type="molecule type" value="Genomic_DNA"/>
</dbReference>
<sequence>MVPARATDDRRFGKAVTISLGRLREPGMRKAPGARHRAPDFADQEVRDYRSEPQKRWMR</sequence>
<dbReference type="Proteomes" id="UP001156856">
    <property type="component" value="Unassembled WGS sequence"/>
</dbReference>